<feature type="chain" id="PRO_5025604892" description="Chitin-binding type-1 domain-containing protein" evidence="5">
    <location>
        <begin position="19"/>
        <end position="231"/>
    </location>
</feature>
<dbReference type="Proteomes" id="UP000799770">
    <property type="component" value="Unassembled WGS sequence"/>
</dbReference>
<feature type="disulfide bond" evidence="3">
    <location>
        <begin position="198"/>
        <end position="210"/>
    </location>
</feature>
<feature type="signal peptide" evidence="5">
    <location>
        <begin position="1"/>
        <end position="18"/>
    </location>
</feature>
<evidence type="ECO:0000256" key="4">
    <source>
        <dbReference type="SAM" id="MobiDB-lite"/>
    </source>
</evidence>
<feature type="region of interest" description="Disordered" evidence="4">
    <location>
        <begin position="76"/>
        <end position="103"/>
    </location>
</feature>
<organism evidence="7 8">
    <name type="scientific">Lophiotrema nucula</name>
    <dbReference type="NCBI Taxonomy" id="690887"/>
    <lineage>
        <taxon>Eukaryota</taxon>
        <taxon>Fungi</taxon>
        <taxon>Dikarya</taxon>
        <taxon>Ascomycota</taxon>
        <taxon>Pezizomycotina</taxon>
        <taxon>Dothideomycetes</taxon>
        <taxon>Pleosporomycetidae</taxon>
        <taxon>Pleosporales</taxon>
        <taxon>Lophiotremataceae</taxon>
        <taxon>Lophiotrema</taxon>
    </lineage>
</organism>
<dbReference type="InterPro" id="IPR001002">
    <property type="entry name" value="Chitin-bd_1"/>
</dbReference>
<keyword evidence="8" id="KW-1185">Reference proteome</keyword>
<dbReference type="OrthoDB" id="5985073at2759"/>
<dbReference type="AlphaFoldDB" id="A0A6A5ZC82"/>
<dbReference type="InterPro" id="IPR036861">
    <property type="entry name" value="Endochitinase-like_sf"/>
</dbReference>
<sequence>MMRAAVFALVATASVVLAQNCGPQYSNQVCAAGKCCSQYGWVKDLLCFLLGTGADLVSQCDVGAAYCDPATCLSKYSGSGSSCTSKSTTTLKTSSTKKSTSTANPYASTVPNIDVCGHAQGGVSCPGAGLNGYFYRCCSAAGHCGPKNDIQDQALYCGTGCQAGYGKCDTESKPAEPSTGAGTAQEGETCGPIVNKKCASGLCCSGSNFCGAGTDFCGAANWCQAKWGKCS</sequence>
<evidence type="ECO:0000256" key="2">
    <source>
        <dbReference type="ARBA" id="ARBA00023157"/>
    </source>
</evidence>
<evidence type="ECO:0000313" key="7">
    <source>
        <dbReference type="EMBL" id="KAF2116523.1"/>
    </source>
</evidence>
<keyword evidence="5" id="KW-0732">Signal</keyword>
<name>A0A6A5ZC82_9PLEO</name>
<dbReference type="EMBL" id="ML977320">
    <property type="protein sequence ID" value="KAF2116523.1"/>
    <property type="molecule type" value="Genomic_DNA"/>
</dbReference>
<protein>
    <recommendedName>
        <fullName evidence="6">Chitin-binding type-1 domain-containing protein</fullName>
    </recommendedName>
</protein>
<evidence type="ECO:0000259" key="6">
    <source>
        <dbReference type="PROSITE" id="PS50941"/>
    </source>
</evidence>
<keyword evidence="1 3" id="KW-0147">Chitin-binding</keyword>
<evidence type="ECO:0000256" key="3">
    <source>
        <dbReference type="PROSITE-ProRule" id="PRU00261"/>
    </source>
</evidence>
<evidence type="ECO:0000313" key="8">
    <source>
        <dbReference type="Proteomes" id="UP000799770"/>
    </source>
</evidence>
<dbReference type="GO" id="GO:0008061">
    <property type="term" value="F:chitin binding"/>
    <property type="evidence" value="ECO:0007669"/>
    <property type="project" value="UniProtKB-UniRule"/>
</dbReference>
<dbReference type="PROSITE" id="PS50941">
    <property type="entry name" value="CHIT_BIND_I_2"/>
    <property type="match status" value="1"/>
</dbReference>
<proteinExistence type="predicted"/>
<feature type="domain" description="Chitin-binding type-1" evidence="6">
    <location>
        <begin position="187"/>
        <end position="231"/>
    </location>
</feature>
<gene>
    <name evidence="7" type="ORF">BDV96DRAFT_598424</name>
</gene>
<comment type="caution">
    <text evidence="3">Lacks conserved residue(s) required for the propagation of feature annotation.</text>
</comment>
<dbReference type="PANTHER" id="PTHR47849">
    <property type="entry name" value="CHITIN-BINDING LECTIN 1"/>
    <property type="match status" value="1"/>
</dbReference>
<evidence type="ECO:0000256" key="1">
    <source>
        <dbReference type="ARBA" id="ARBA00022669"/>
    </source>
</evidence>
<feature type="compositionally biased region" description="Low complexity" evidence="4">
    <location>
        <begin position="76"/>
        <end position="102"/>
    </location>
</feature>
<accession>A0A6A5ZC82</accession>
<dbReference type="SUPFAM" id="SSF57016">
    <property type="entry name" value="Plant lectins/antimicrobial peptides"/>
    <property type="match status" value="1"/>
</dbReference>
<dbReference type="PANTHER" id="PTHR47849:SF8">
    <property type="entry name" value="LECTIN"/>
    <property type="match status" value="1"/>
</dbReference>
<reference evidence="7" key="1">
    <citation type="journal article" date="2020" name="Stud. Mycol.">
        <title>101 Dothideomycetes genomes: a test case for predicting lifestyles and emergence of pathogens.</title>
        <authorList>
            <person name="Haridas S."/>
            <person name="Albert R."/>
            <person name="Binder M."/>
            <person name="Bloem J."/>
            <person name="Labutti K."/>
            <person name="Salamov A."/>
            <person name="Andreopoulos B."/>
            <person name="Baker S."/>
            <person name="Barry K."/>
            <person name="Bills G."/>
            <person name="Bluhm B."/>
            <person name="Cannon C."/>
            <person name="Castanera R."/>
            <person name="Culley D."/>
            <person name="Daum C."/>
            <person name="Ezra D."/>
            <person name="Gonzalez J."/>
            <person name="Henrissat B."/>
            <person name="Kuo A."/>
            <person name="Liang C."/>
            <person name="Lipzen A."/>
            <person name="Lutzoni F."/>
            <person name="Magnuson J."/>
            <person name="Mondo S."/>
            <person name="Nolan M."/>
            <person name="Ohm R."/>
            <person name="Pangilinan J."/>
            <person name="Park H.-J."/>
            <person name="Ramirez L."/>
            <person name="Alfaro M."/>
            <person name="Sun H."/>
            <person name="Tritt A."/>
            <person name="Yoshinaga Y."/>
            <person name="Zwiers L.-H."/>
            <person name="Turgeon B."/>
            <person name="Goodwin S."/>
            <person name="Spatafora J."/>
            <person name="Crous P."/>
            <person name="Grigoriev I."/>
        </authorList>
    </citation>
    <scope>NUCLEOTIDE SEQUENCE</scope>
    <source>
        <strain evidence="7">CBS 627.86</strain>
    </source>
</reference>
<keyword evidence="2 3" id="KW-1015">Disulfide bond</keyword>
<dbReference type="Gene3D" id="3.30.60.10">
    <property type="entry name" value="Endochitinase-like"/>
    <property type="match status" value="3"/>
</dbReference>
<feature type="disulfide bond" evidence="3">
    <location>
        <begin position="203"/>
        <end position="217"/>
    </location>
</feature>
<evidence type="ECO:0000256" key="5">
    <source>
        <dbReference type="SAM" id="SignalP"/>
    </source>
</evidence>